<evidence type="ECO:0000256" key="1">
    <source>
        <dbReference type="ARBA" id="ARBA00044755"/>
    </source>
</evidence>
<dbReference type="Proteomes" id="UP000184080">
    <property type="component" value="Unassembled WGS sequence"/>
</dbReference>
<comment type="similarity">
    <text evidence="1">Belongs to the bactofilin family.</text>
</comment>
<dbReference type="RefSeq" id="WP_073007069.1">
    <property type="nucleotide sequence ID" value="NZ_FQZO01000003.1"/>
</dbReference>
<dbReference type="Pfam" id="PF04519">
    <property type="entry name" value="Bactofilin"/>
    <property type="match status" value="1"/>
</dbReference>
<dbReference type="AlphaFoldDB" id="A0A1M6HKU7"/>
<proteinExistence type="inferred from homology"/>
<organism evidence="2 3">
    <name type="scientific">Clostridium amylolyticum</name>
    <dbReference type="NCBI Taxonomy" id="1121298"/>
    <lineage>
        <taxon>Bacteria</taxon>
        <taxon>Bacillati</taxon>
        <taxon>Bacillota</taxon>
        <taxon>Clostridia</taxon>
        <taxon>Eubacteriales</taxon>
        <taxon>Clostridiaceae</taxon>
        <taxon>Clostridium</taxon>
    </lineage>
</organism>
<gene>
    <name evidence="2" type="ORF">SAMN05444401_2557</name>
</gene>
<dbReference type="EMBL" id="FQZO01000003">
    <property type="protein sequence ID" value="SHJ22811.1"/>
    <property type="molecule type" value="Genomic_DNA"/>
</dbReference>
<name>A0A1M6HKU7_9CLOT</name>
<dbReference type="PANTHER" id="PTHR35024:SF4">
    <property type="entry name" value="POLYMER-FORMING CYTOSKELETAL PROTEIN"/>
    <property type="match status" value="1"/>
</dbReference>
<accession>A0A1M6HKU7</accession>
<dbReference type="STRING" id="1121298.SAMN05444401_2557"/>
<dbReference type="InterPro" id="IPR007607">
    <property type="entry name" value="BacA/B"/>
</dbReference>
<keyword evidence="3" id="KW-1185">Reference proteome</keyword>
<sequence length="266" mass="28073">MDSNNFADRGDLKISGSGSAGGGNYNSIKISGSGSIKGDINCREMIISGSGKVDGNVEALNIKFSGSGKINGNVSSDEIKVSGSGNFKGKVEANSMAVSGDTAIEEGVKAENLAISGSFRVNKKIEGGTLKLRGELSSESCEVENFDSEGSFRISSLLSADNILISLIGRCEAKEIGGEAISVRKGYSKRGILQNIFGAIFDPDGILIAEVIEGDEIYLENTKAKFVRGSRVTIGFGCDIDNVEYKESIQVDEKSNVKNRCQVGDK</sequence>
<protein>
    <submittedName>
        <fullName evidence="2">Polymer-forming protein</fullName>
    </submittedName>
</protein>
<reference evidence="2 3" key="1">
    <citation type="submission" date="2016-11" db="EMBL/GenBank/DDBJ databases">
        <authorList>
            <person name="Jaros S."/>
            <person name="Januszkiewicz K."/>
            <person name="Wedrychowicz H."/>
        </authorList>
    </citation>
    <scope>NUCLEOTIDE SEQUENCE [LARGE SCALE GENOMIC DNA]</scope>
    <source>
        <strain evidence="2 3">DSM 21864</strain>
    </source>
</reference>
<dbReference type="OrthoDB" id="1730007at2"/>
<evidence type="ECO:0000313" key="3">
    <source>
        <dbReference type="Proteomes" id="UP000184080"/>
    </source>
</evidence>
<dbReference type="PANTHER" id="PTHR35024">
    <property type="entry name" value="HYPOTHETICAL CYTOSOLIC PROTEIN"/>
    <property type="match status" value="1"/>
</dbReference>
<evidence type="ECO:0000313" key="2">
    <source>
        <dbReference type="EMBL" id="SHJ22811.1"/>
    </source>
</evidence>